<dbReference type="EMBL" id="BGPR01024029">
    <property type="protein sequence ID" value="GBN91723.1"/>
    <property type="molecule type" value="Genomic_DNA"/>
</dbReference>
<sequence>MIAAQSRQSSCPTARIVKPWLKEHEDEITHLSWSTQYSNLNIIELLWFLLEQRIRICFLISTELFTRGIGGIVVRSRPQGRRVPRSKPDSSEESPCIWTQPTLNLTSWVTRPPAAVVKKFGEGDAGSHDDTVICLQLKITRPVPK</sequence>
<dbReference type="InterPro" id="IPR036397">
    <property type="entry name" value="RNaseH_sf"/>
</dbReference>
<protein>
    <recommendedName>
        <fullName evidence="3">Tc1-like transposase DDE domain-containing protein</fullName>
    </recommendedName>
</protein>
<dbReference type="Gene3D" id="3.30.420.10">
    <property type="entry name" value="Ribonuclease H-like superfamily/Ribonuclease H"/>
    <property type="match status" value="1"/>
</dbReference>
<organism evidence="1 2">
    <name type="scientific">Araneus ventricosus</name>
    <name type="common">Orbweaver spider</name>
    <name type="synonym">Epeira ventricosa</name>
    <dbReference type="NCBI Taxonomy" id="182803"/>
    <lineage>
        <taxon>Eukaryota</taxon>
        <taxon>Metazoa</taxon>
        <taxon>Ecdysozoa</taxon>
        <taxon>Arthropoda</taxon>
        <taxon>Chelicerata</taxon>
        <taxon>Arachnida</taxon>
        <taxon>Araneae</taxon>
        <taxon>Araneomorphae</taxon>
        <taxon>Entelegynae</taxon>
        <taxon>Araneoidea</taxon>
        <taxon>Araneidae</taxon>
        <taxon>Araneus</taxon>
    </lineage>
</organism>
<gene>
    <name evidence="1" type="ORF">AVEN_7142_1</name>
</gene>
<dbReference type="GO" id="GO:0003676">
    <property type="term" value="F:nucleic acid binding"/>
    <property type="evidence" value="ECO:0007669"/>
    <property type="project" value="InterPro"/>
</dbReference>
<dbReference type="AlphaFoldDB" id="A0A4Y2SVP9"/>
<evidence type="ECO:0000313" key="2">
    <source>
        <dbReference type="Proteomes" id="UP000499080"/>
    </source>
</evidence>
<reference evidence="1 2" key="1">
    <citation type="journal article" date="2019" name="Sci. Rep.">
        <title>Orb-weaving spider Araneus ventricosus genome elucidates the spidroin gene catalogue.</title>
        <authorList>
            <person name="Kono N."/>
            <person name="Nakamura H."/>
            <person name="Ohtoshi R."/>
            <person name="Moran D.A.P."/>
            <person name="Shinohara A."/>
            <person name="Yoshida Y."/>
            <person name="Fujiwara M."/>
            <person name="Mori M."/>
            <person name="Tomita M."/>
            <person name="Arakawa K."/>
        </authorList>
    </citation>
    <scope>NUCLEOTIDE SEQUENCE [LARGE SCALE GENOMIC DNA]</scope>
</reference>
<evidence type="ECO:0000313" key="1">
    <source>
        <dbReference type="EMBL" id="GBN91723.1"/>
    </source>
</evidence>
<dbReference type="Proteomes" id="UP000499080">
    <property type="component" value="Unassembled WGS sequence"/>
</dbReference>
<comment type="caution">
    <text evidence="1">The sequence shown here is derived from an EMBL/GenBank/DDBJ whole genome shotgun (WGS) entry which is preliminary data.</text>
</comment>
<keyword evidence="2" id="KW-1185">Reference proteome</keyword>
<proteinExistence type="predicted"/>
<dbReference type="OrthoDB" id="8375143at2759"/>
<name>A0A4Y2SVP9_ARAVE</name>
<accession>A0A4Y2SVP9</accession>
<evidence type="ECO:0008006" key="3">
    <source>
        <dbReference type="Google" id="ProtNLM"/>
    </source>
</evidence>